<dbReference type="EMBL" id="JAUJEB010000001">
    <property type="protein sequence ID" value="MDN5210496.1"/>
    <property type="molecule type" value="Genomic_DNA"/>
</dbReference>
<dbReference type="RefSeq" id="WP_346755840.1">
    <property type="nucleotide sequence ID" value="NZ_JAUJEB010000001.1"/>
</dbReference>
<evidence type="ECO:0000313" key="2">
    <source>
        <dbReference type="EMBL" id="MDN5210496.1"/>
    </source>
</evidence>
<proteinExistence type="predicted"/>
<evidence type="ECO:0000259" key="1">
    <source>
        <dbReference type="Pfam" id="PF19569"/>
    </source>
</evidence>
<dbReference type="Pfam" id="PF19569">
    <property type="entry name" value="START_2"/>
    <property type="match status" value="1"/>
</dbReference>
<evidence type="ECO:0000313" key="3">
    <source>
        <dbReference type="Proteomes" id="UP001172083"/>
    </source>
</evidence>
<reference evidence="2" key="1">
    <citation type="submission" date="2023-06" db="EMBL/GenBank/DDBJ databases">
        <title>Genomic of Agaribacillus aureum.</title>
        <authorList>
            <person name="Wang G."/>
        </authorList>
    </citation>
    <scope>NUCLEOTIDE SEQUENCE</scope>
    <source>
        <strain evidence="2">BMA12</strain>
    </source>
</reference>
<dbReference type="InterPro" id="IPR045736">
    <property type="entry name" value="START_2"/>
</dbReference>
<gene>
    <name evidence="2" type="ORF">QQ020_00510</name>
</gene>
<comment type="caution">
    <text evidence="2">The sequence shown here is derived from an EMBL/GenBank/DDBJ whole genome shotgun (WGS) entry which is preliminary data.</text>
</comment>
<dbReference type="InterPro" id="IPR023393">
    <property type="entry name" value="START-like_dom_sf"/>
</dbReference>
<accession>A0ABT8KZP5</accession>
<dbReference type="SUPFAM" id="SSF55961">
    <property type="entry name" value="Bet v1-like"/>
    <property type="match status" value="1"/>
</dbReference>
<dbReference type="Gene3D" id="3.30.530.20">
    <property type="match status" value="1"/>
</dbReference>
<sequence length="134" mass="15766">MSKYKFNTEFEINASKKMLFPYLNTASGLAQWFADDVNVNEDKVYNFIWDGEDHKAKLVAHRSNSYVKFEFINKDDNNTDDEHDRAFFEFKLDQNELTQSVFLRITDYSENSDPEELEDMWENLVIALKETVGG</sequence>
<name>A0ABT8KZP5_9BACT</name>
<organism evidence="2 3">
    <name type="scientific">Agaribacillus aureus</name>
    <dbReference type="NCBI Taxonomy" id="3051825"/>
    <lineage>
        <taxon>Bacteria</taxon>
        <taxon>Pseudomonadati</taxon>
        <taxon>Bacteroidota</taxon>
        <taxon>Cytophagia</taxon>
        <taxon>Cytophagales</taxon>
        <taxon>Splendidivirgaceae</taxon>
        <taxon>Agaribacillus</taxon>
    </lineage>
</organism>
<feature type="domain" description="START-like" evidence="1">
    <location>
        <begin position="2"/>
        <end position="133"/>
    </location>
</feature>
<keyword evidence="3" id="KW-1185">Reference proteome</keyword>
<dbReference type="Proteomes" id="UP001172083">
    <property type="component" value="Unassembled WGS sequence"/>
</dbReference>
<protein>
    <submittedName>
        <fullName evidence="2">START-like domain-containing protein</fullName>
    </submittedName>
</protein>